<proteinExistence type="predicted"/>
<reference evidence="1 2" key="1">
    <citation type="journal article" date="2010" name="J. Bacteriol.">
        <title>Genome sequence of Fulvimarina pelagi HTCC2506T, a Mn(II)-oxidizing alphaproteobacterium possessing an aerobic anoxygenic photosynthetic gene cluster and Xanthorhodopsin.</title>
        <authorList>
            <person name="Kang I."/>
            <person name="Oh H.M."/>
            <person name="Lim S.I."/>
            <person name="Ferriera S."/>
            <person name="Giovannoni S.J."/>
            <person name="Cho J.C."/>
        </authorList>
    </citation>
    <scope>NUCLEOTIDE SEQUENCE [LARGE SCALE GENOMIC DNA]</scope>
    <source>
        <strain evidence="1 2">HTCC2506</strain>
    </source>
</reference>
<comment type="caution">
    <text evidence="1">The sequence shown here is derived from an EMBL/GenBank/DDBJ whole genome shotgun (WGS) entry which is preliminary data.</text>
</comment>
<sequence>MPQGDEYGRKALFYPIGLFAAPANRC</sequence>
<evidence type="ECO:0000313" key="1">
    <source>
        <dbReference type="EMBL" id="EAU41481.1"/>
    </source>
</evidence>
<gene>
    <name evidence="1" type="ORF">FP2506_13649</name>
</gene>
<evidence type="ECO:0000313" key="2">
    <source>
        <dbReference type="Proteomes" id="UP000004310"/>
    </source>
</evidence>
<dbReference type="Proteomes" id="UP000004310">
    <property type="component" value="Unassembled WGS sequence"/>
</dbReference>
<name>Q0G4K0_9HYPH</name>
<dbReference type="HOGENOM" id="CLU_3416789_0_0_5"/>
<dbReference type="AlphaFoldDB" id="Q0G4K0"/>
<accession>Q0G4K0</accession>
<keyword evidence="2" id="KW-1185">Reference proteome</keyword>
<protein>
    <submittedName>
        <fullName evidence="1">Uncharacterized protein</fullName>
    </submittedName>
</protein>
<organism evidence="1 2">
    <name type="scientific">Fulvimarina pelagi HTCC2506</name>
    <dbReference type="NCBI Taxonomy" id="314231"/>
    <lineage>
        <taxon>Bacteria</taxon>
        <taxon>Pseudomonadati</taxon>
        <taxon>Pseudomonadota</taxon>
        <taxon>Alphaproteobacteria</taxon>
        <taxon>Hyphomicrobiales</taxon>
        <taxon>Aurantimonadaceae</taxon>
        <taxon>Fulvimarina</taxon>
    </lineage>
</organism>
<dbReference type="EMBL" id="AATP01000002">
    <property type="protein sequence ID" value="EAU41481.1"/>
    <property type="molecule type" value="Genomic_DNA"/>
</dbReference>